<reference evidence="4" key="1">
    <citation type="journal article" date="2019" name="Int. J. Syst. Evol. Microbiol.">
        <title>The Global Catalogue of Microorganisms (GCM) 10K type strain sequencing project: providing services to taxonomists for standard genome sequencing and annotation.</title>
        <authorList>
            <consortium name="The Broad Institute Genomics Platform"/>
            <consortium name="The Broad Institute Genome Sequencing Center for Infectious Disease"/>
            <person name="Wu L."/>
            <person name="Ma J."/>
        </authorList>
    </citation>
    <scope>NUCLEOTIDE SEQUENCE [LARGE SCALE GENOMIC DNA]</scope>
    <source>
        <strain evidence="4">NBRC 105857</strain>
    </source>
</reference>
<evidence type="ECO:0000256" key="2">
    <source>
        <dbReference type="SAM" id="SignalP"/>
    </source>
</evidence>
<feature type="compositionally biased region" description="Low complexity" evidence="1">
    <location>
        <begin position="77"/>
        <end position="92"/>
    </location>
</feature>
<accession>A0ABQ5YUI5</accession>
<feature type="chain" id="PRO_5046339082" evidence="2">
    <location>
        <begin position="27"/>
        <end position="114"/>
    </location>
</feature>
<gene>
    <name evidence="3" type="ORF">GCM10007875_16530</name>
</gene>
<evidence type="ECO:0000313" key="4">
    <source>
        <dbReference type="Proteomes" id="UP001156664"/>
    </source>
</evidence>
<keyword evidence="2" id="KW-0732">Signal</keyword>
<sequence length="114" mass="12428">MYKFAFYKTALSAALALLAMPLSVKAEALGGEGNLLGGYQRYSEPKLQNWNLANQRVRDHGGWQNYAMEPYQDQPETSAPASATQTAPQAPAANPPGHMDMKMHMHMNGHGGQP</sequence>
<feature type="region of interest" description="Disordered" evidence="1">
    <location>
        <begin position="67"/>
        <end position="114"/>
    </location>
</feature>
<feature type="signal peptide" evidence="2">
    <location>
        <begin position="1"/>
        <end position="26"/>
    </location>
</feature>
<dbReference type="EMBL" id="BSOJ01000015">
    <property type="protein sequence ID" value="GLR26563.1"/>
    <property type="molecule type" value="Genomic_DNA"/>
</dbReference>
<name>A0ABQ5YUI5_9BURK</name>
<comment type="caution">
    <text evidence="3">The sequence shown here is derived from an EMBL/GenBank/DDBJ whole genome shotgun (WGS) entry which is preliminary data.</text>
</comment>
<keyword evidence="4" id="KW-1185">Reference proteome</keyword>
<organism evidence="3 4">
    <name type="scientific">Limnobacter litoralis</name>
    <dbReference type="NCBI Taxonomy" id="481366"/>
    <lineage>
        <taxon>Bacteria</taxon>
        <taxon>Pseudomonadati</taxon>
        <taxon>Pseudomonadota</taxon>
        <taxon>Betaproteobacteria</taxon>
        <taxon>Burkholderiales</taxon>
        <taxon>Burkholderiaceae</taxon>
        <taxon>Limnobacter</taxon>
    </lineage>
</organism>
<evidence type="ECO:0000256" key="1">
    <source>
        <dbReference type="SAM" id="MobiDB-lite"/>
    </source>
</evidence>
<proteinExistence type="predicted"/>
<dbReference type="RefSeq" id="WP_284281187.1">
    <property type="nucleotide sequence ID" value="NZ_BSOJ01000015.1"/>
</dbReference>
<protein>
    <submittedName>
        <fullName evidence="3">Uncharacterized protein</fullName>
    </submittedName>
</protein>
<evidence type="ECO:0000313" key="3">
    <source>
        <dbReference type="EMBL" id="GLR26563.1"/>
    </source>
</evidence>
<dbReference type="Proteomes" id="UP001156664">
    <property type="component" value="Unassembled WGS sequence"/>
</dbReference>